<dbReference type="GO" id="GO:0003677">
    <property type="term" value="F:DNA binding"/>
    <property type="evidence" value="ECO:0007669"/>
    <property type="project" value="TreeGrafter"/>
</dbReference>
<feature type="domain" description="HTH arsR-type" evidence="2">
    <location>
        <begin position="155"/>
        <end position="250"/>
    </location>
</feature>
<evidence type="ECO:0000259" key="2">
    <source>
        <dbReference type="PROSITE" id="PS50987"/>
    </source>
</evidence>
<evidence type="ECO:0000256" key="1">
    <source>
        <dbReference type="SAM" id="Phobius"/>
    </source>
</evidence>
<keyword evidence="1" id="KW-0472">Membrane</keyword>
<name>A0A0A2VZF9_BEABA</name>
<dbReference type="Gene3D" id="1.10.10.10">
    <property type="entry name" value="Winged helix-like DNA-binding domain superfamily/Winged helix DNA-binding domain"/>
    <property type="match status" value="1"/>
</dbReference>
<dbReference type="PANTHER" id="PTHR39168:SF1">
    <property type="entry name" value="TRANSCRIPTIONAL REGULATORY PROTEIN"/>
    <property type="match status" value="1"/>
</dbReference>
<dbReference type="GO" id="GO:0097063">
    <property type="term" value="F:cadmium ion sensor activity"/>
    <property type="evidence" value="ECO:0007669"/>
    <property type="project" value="TreeGrafter"/>
</dbReference>
<reference evidence="3 4" key="1">
    <citation type="submission" date="2012-10" db="EMBL/GenBank/DDBJ databases">
        <title>Genome sequencing and analysis of entomopathogenic fungi Beauveria bassiana D1-5.</title>
        <authorList>
            <person name="Li Q."/>
            <person name="Wang L."/>
            <person name="Zhang Z."/>
            <person name="Wang Q."/>
            <person name="Ren J."/>
            <person name="Wang M."/>
            <person name="Xu W."/>
            <person name="Wang J."/>
            <person name="Lu Y."/>
            <person name="Du Q."/>
            <person name="Sun Z."/>
        </authorList>
    </citation>
    <scope>NUCLEOTIDE SEQUENCE [LARGE SCALE GENOMIC DNA]</scope>
    <source>
        <strain evidence="3 4">D1-5</strain>
    </source>
</reference>
<dbReference type="InterPro" id="IPR052543">
    <property type="entry name" value="HTH_Metal-responsive_Reg"/>
</dbReference>
<feature type="transmembrane region" description="Helical" evidence="1">
    <location>
        <begin position="89"/>
        <end position="109"/>
    </location>
</feature>
<dbReference type="SMART" id="SM00418">
    <property type="entry name" value="HTH_ARSR"/>
    <property type="match status" value="1"/>
</dbReference>
<dbReference type="Proteomes" id="UP000030106">
    <property type="component" value="Unassembled WGS sequence"/>
</dbReference>
<organism evidence="3 4">
    <name type="scientific">Beauveria bassiana D1-5</name>
    <dbReference type="NCBI Taxonomy" id="1245745"/>
    <lineage>
        <taxon>Eukaryota</taxon>
        <taxon>Fungi</taxon>
        <taxon>Dikarya</taxon>
        <taxon>Ascomycota</taxon>
        <taxon>Pezizomycotina</taxon>
        <taxon>Sordariomycetes</taxon>
        <taxon>Hypocreomycetidae</taxon>
        <taxon>Hypocreales</taxon>
        <taxon>Cordycipitaceae</taxon>
        <taxon>Beauveria</taxon>
    </lineage>
</organism>
<evidence type="ECO:0000313" key="3">
    <source>
        <dbReference type="EMBL" id="KGQ13286.1"/>
    </source>
</evidence>
<dbReference type="PANTHER" id="PTHR39168">
    <property type="entry name" value="TRANSCRIPTIONAL REGULATOR-RELATED"/>
    <property type="match status" value="1"/>
</dbReference>
<dbReference type="GO" id="GO:0046686">
    <property type="term" value="P:response to cadmium ion"/>
    <property type="evidence" value="ECO:0007669"/>
    <property type="project" value="TreeGrafter"/>
</dbReference>
<dbReference type="PROSITE" id="PS50987">
    <property type="entry name" value="HTH_ARSR_2"/>
    <property type="match status" value="1"/>
</dbReference>
<dbReference type="EMBL" id="ANFO01000047">
    <property type="protein sequence ID" value="KGQ13286.1"/>
    <property type="molecule type" value="Genomic_DNA"/>
</dbReference>
<dbReference type="GO" id="GO:0003700">
    <property type="term" value="F:DNA-binding transcription factor activity"/>
    <property type="evidence" value="ECO:0007669"/>
    <property type="project" value="InterPro"/>
</dbReference>
<dbReference type="GO" id="GO:0010288">
    <property type="term" value="P:response to lead ion"/>
    <property type="evidence" value="ECO:0007669"/>
    <property type="project" value="TreeGrafter"/>
</dbReference>
<sequence length="379" mass="41975">MPAAATGEIIAPKIPMATVGRPMPVTPLTVPASTKVAAMARLRPISFMRAFLMCVTAVLRGLCPIKHAVIPDHTCHPKPVIAKNRLAALVLNAAVQFLITPLLHGVFIAPERKRQDFPRQDFKDYGDHQVAPYCSVVLTLIHRQTGRFAEHRNMETDFLETRLAAVAAAIADKTRASMLCALMDGRAWTATELSIMANVAPSTASSHLAKLMEQSLIACVQQGRHRYYRLYSSQIAGALEGLMGLVGRDDAVMRTKTPGNLRYARTCYDHMAGEIAVALHDALFRLNWLEGEEYSITAHGKEQLQLLGVKTEHSASRRRYACGCLDWSERREHLGGQLGKALLHTCEQKGWMRRDLVSRELHVSESGKRKLAGMFGVEF</sequence>
<proteinExistence type="predicted"/>
<dbReference type="InterPro" id="IPR036388">
    <property type="entry name" value="WH-like_DNA-bd_sf"/>
</dbReference>
<gene>
    <name evidence="3" type="ORF">BBAD15_g959</name>
</gene>
<protein>
    <submittedName>
        <fullName evidence="3">Putative HTH-type transcriptional regulator ydfF</fullName>
    </submittedName>
</protein>
<dbReference type="HOGENOM" id="CLU_729552_0_0_1"/>
<dbReference type="CDD" id="cd00090">
    <property type="entry name" value="HTH_ARSR"/>
    <property type="match status" value="1"/>
</dbReference>
<dbReference type="SUPFAM" id="SSF46785">
    <property type="entry name" value="Winged helix' DNA-binding domain"/>
    <property type="match status" value="1"/>
</dbReference>
<dbReference type="InterPro" id="IPR036390">
    <property type="entry name" value="WH_DNA-bd_sf"/>
</dbReference>
<comment type="caution">
    <text evidence="3">The sequence shown here is derived from an EMBL/GenBank/DDBJ whole genome shotgun (WGS) entry which is preliminary data.</text>
</comment>
<dbReference type="AlphaFoldDB" id="A0A0A2VZF9"/>
<evidence type="ECO:0000313" key="4">
    <source>
        <dbReference type="Proteomes" id="UP000030106"/>
    </source>
</evidence>
<keyword evidence="1" id="KW-1133">Transmembrane helix</keyword>
<keyword evidence="1" id="KW-0812">Transmembrane</keyword>
<accession>A0A0A2VZF9</accession>
<dbReference type="GO" id="GO:0032791">
    <property type="term" value="F:lead ion binding"/>
    <property type="evidence" value="ECO:0007669"/>
    <property type="project" value="TreeGrafter"/>
</dbReference>
<dbReference type="InterPro" id="IPR011991">
    <property type="entry name" value="ArsR-like_HTH"/>
</dbReference>
<dbReference type="InterPro" id="IPR001845">
    <property type="entry name" value="HTH_ArsR_DNA-bd_dom"/>
</dbReference>
<dbReference type="Pfam" id="PF01022">
    <property type="entry name" value="HTH_5"/>
    <property type="match status" value="1"/>
</dbReference>